<dbReference type="NCBIfam" id="TIGR00007">
    <property type="entry name" value="1-(5-phosphoribosyl)-5-[(5-phosphoribosylamino)methylideneamino]imidazole-4-carboxamide isomerase"/>
    <property type="match status" value="1"/>
</dbReference>
<evidence type="ECO:0000256" key="11">
    <source>
        <dbReference type="RuleBase" id="RU003658"/>
    </source>
</evidence>
<evidence type="ECO:0000256" key="3">
    <source>
        <dbReference type="ARBA" id="ARBA00005133"/>
    </source>
</evidence>
<dbReference type="GO" id="GO:0003949">
    <property type="term" value="F:1-(5-phosphoribosyl)-5-[(5-phosphoribosylamino)methylideneamino]imidazole-4-carboxamide isomerase activity"/>
    <property type="evidence" value="ECO:0007669"/>
    <property type="project" value="UniProtKB-UniRule"/>
</dbReference>
<dbReference type="HAMAP" id="MF_01014">
    <property type="entry name" value="HisA"/>
    <property type="match status" value="1"/>
</dbReference>
<reference evidence="12 13" key="1">
    <citation type="submission" date="2019-06" db="EMBL/GenBank/DDBJ databases">
        <title>Lysobacter alkalisoli sp. nov. isolated from saline soil.</title>
        <authorList>
            <person name="Sun J.-Q."/>
            <person name="Xu L."/>
        </authorList>
    </citation>
    <scope>NUCLEOTIDE SEQUENCE [LARGE SCALE GENOMIC DNA]</scope>
    <source>
        <strain evidence="12 13">JCM 31130</strain>
    </source>
</reference>
<keyword evidence="6 9" id="KW-0028">Amino-acid biosynthesis</keyword>
<evidence type="ECO:0000313" key="12">
    <source>
        <dbReference type="EMBL" id="TQD43294.1"/>
    </source>
</evidence>
<evidence type="ECO:0000256" key="7">
    <source>
        <dbReference type="ARBA" id="ARBA00023102"/>
    </source>
</evidence>
<evidence type="ECO:0000256" key="10">
    <source>
        <dbReference type="RuleBase" id="RU003657"/>
    </source>
</evidence>
<feature type="active site" description="Proton donor" evidence="9">
    <location>
        <position position="133"/>
    </location>
</feature>
<evidence type="ECO:0000256" key="2">
    <source>
        <dbReference type="ARBA" id="ARBA00004496"/>
    </source>
</evidence>
<dbReference type="InterPro" id="IPR006062">
    <property type="entry name" value="His_biosynth"/>
</dbReference>
<evidence type="ECO:0000256" key="9">
    <source>
        <dbReference type="HAMAP-Rule" id="MF_01014"/>
    </source>
</evidence>
<feature type="active site" description="Proton acceptor" evidence="9">
    <location>
        <position position="11"/>
    </location>
</feature>
<evidence type="ECO:0000256" key="1">
    <source>
        <dbReference type="ARBA" id="ARBA00000901"/>
    </source>
</evidence>
<dbReference type="FunFam" id="3.20.20.70:FF:000009">
    <property type="entry name" value="1-(5-phosphoribosyl)-5-[(5-phosphoribosylamino)methylideneamino] imidazole-4-carboxamide isomerase"/>
    <property type="match status" value="1"/>
</dbReference>
<dbReference type="EC" id="5.3.1.16" evidence="9 11"/>
<proteinExistence type="inferred from homology"/>
<comment type="caution">
    <text evidence="12">The sequence shown here is derived from an EMBL/GenBank/DDBJ whole genome shotgun (WGS) entry which is preliminary data.</text>
</comment>
<dbReference type="InterPro" id="IPR006063">
    <property type="entry name" value="HisA_bact_arch"/>
</dbReference>
<sequence>MSAFTVLPAIDVREGRVVRLHQGDYARETRYPVEPLAAARRYAEAGAQWLHLVDLDAARAGGYGLAALVESIKACTPLKVQTGGGVRRAADVQAILDAGADRVVVGSLAVREPQRVIEWATAHGAERLTVALDTRRDADGQWRLPVAGWTERSELTLAELLGIYSTAGIRHLLCTDIDRDGTLAGPNLSLYREVLALAPRLRLQASGGIRDVADIQAACEAGCAGAVLGKALLEGRFELADALALEVPAC</sequence>
<name>A0A508A4D5_9GAMM</name>
<evidence type="ECO:0000313" key="13">
    <source>
        <dbReference type="Proteomes" id="UP000318212"/>
    </source>
</evidence>
<dbReference type="InterPro" id="IPR013785">
    <property type="entry name" value="Aldolase_TIM"/>
</dbReference>
<evidence type="ECO:0000256" key="4">
    <source>
        <dbReference type="ARBA" id="ARBA00009667"/>
    </source>
</evidence>
<dbReference type="EMBL" id="VICE01000099">
    <property type="protein sequence ID" value="TQD43294.1"/>
    <property type="molecule type" value="Genomic_DNA"/>
</dbReference>
<dbReference type="PANTHER" id="PTHR43090:SF2">
    <property type="entry name" value="1-(5-PHOSPHORIBOSYL)-5-[(5-PHOSPHORIBOSYLAMINO)METHYLIDENEAMINO] IMIDAZOLE-4-CARBOXAMIDE ISOMERASE"/>
    <property type="match status" value="1"/>
</dbReference>
<dbReference type="RefSeq" id="WP_141518823.1">
    <property type="nucleotide sequence ID" value="NZ_VICE01000099.1"/>
</dbReference>
<dbReference type="InterPro" id="IPR011060">
    <property type="entry name" value="RibuloseP-bd_barrel"/>
</dbReference>
<dbReference type="GO" id="GO:0000105">
    <property type="term" value="P:L-histidine biosynthetic process"/>
    <property type="evidence" value="ECO:0007669"/>
    <property type="project" value="UniProtKB-UniRule"/>
</dbReference>
<dbReference type="Pfam" id="PF00977">
    <property type="entry name" value="His_biosynth"/>
    <property type="match status" value="1"/>
</dbReference>
<dbReference type="OrthoDB" id="9807749at2"/>
<dbReference type="GO" id="GO:0000162">
    <property type="term" value="P:L-tryptophan biosynthetic process"/>
    <property type="evidence" value="ECO:0007669"/>
    <property type="project" value="TreeGrafter"/>
</dbReference>
<dbReference type="SUPFAM" id="SSF51366">
    <property type="entry name" value="Ribulose-phoshate binding barrel"/>
    <property type="match status" value="1"/>
</dbReference>
<evidence type="ECO:0000256" key="6">
    <source>
        <dbReference type="ARBA" id="ARBA00022605"/>
    </source>
</evidence>
<keyword evidence="5 9" id="KW-0963">Cytoplasm</keyword>
<gene>
    <name evidence="9 12" type="primary">hisA</name>
    <name evidence="12" type="ORF">FKV25_10850</name>
</gene>
<dbReference type="GO" id="GO:0005737">
    <property type="term" value="C:cytoplasm"/>
    <property type="evidence" value="ECO:0007669"/>
    <property type="project" value="UniProtKB-SubCell"/>
</dbReference>
<organism evidence="12 13">
    <name type="scientific">Marilutibacter aestuarii</name>
    <dbReference type="NCBI Taxonomy" id="1706195"/>
    <lineage>
        <taxon>Bacteria</taxon>
        <taxon>Pseudomonadati</taxon>
        <taxon>Pseudomonadota</taxon>
        <taxon>Gammaproteobacteria</taxon>
        <taxon>Lysobacterales</taxon>
        <taxon>Lysobacteraceae</taxon>
        <taxon>Marilutibacter</taxon>
    </lineage>
</organism>
<dbReference type="InterPro" id="IPR044524">
    <property type="entry name" value="Isoase_HisA-like"/>
</dbReference>
<dbReference type="Gene3D" id="3.20.20.70">
    <property type="entry name" value="Aldolase class I"/>
    <property type="match status" value="1"/>
</dbReference>
<dbReference type="UniPathway" id="UPA00031">
    <property type="reaction ID" value="UER00009"/>
</dbReference>
<comment type="subcellular location">
    <subcellularLocation>
        <location evidence="2 9 11">Cytoplasm</location>
    </subcellularLocation>
</comment>
<keyword evidence="7 9" id="KW-0368">Histidine biosynthesis</keyword>
<keyword evidence="8 9" id="KW-0413">Isomerase</keyword>
<evidence type="ECO:0000256" key="8">
    <source>
        <dbReference type="ARBA" id="ARBA00023235"/>
    </source>
</evidence>
<keyword evidence="13" id="KW-1185">Reference proteome</keyword>
<dbReference type="AlphaFoldDB" id="A0A508A4D5"/>
<dbReference type="Proteomes" id="UP000318212">
    <property type="component" value="Unassembled WGS sequence"/>
</dbReference>
<dbReference type="InterPro" id="IPR023016">
    <property type="entry name" value="HisA/PriA"/>
</dbReference>
<comment type="pathway">
    <text evidence="3 9 11">Amino-acid biosynthesis; L-histidine biosynthesis; L-histidine from 5-phospho-alpha-D-ribose 1-diphosphate: step 4/9.</text>
</comment>
<protein>
    <recommendedName>
        <fullName evidence="9 11">1-(5-phosphoribosyl)-5-[(5-phosphoribosylamino)methylideneamino] imidazole-4-carboxamide isomerase</fullName>
        <ecNumber evidence="9 11">5.3.1.16</ecNumber>
    </recommendedName>
    <alternativeName>
        <fullName evidence="9">Phosphoribosylformimino-5-aminoimidazole carboxamide ribotide isomerase</fullName>
    </alternativeName>
</protein>
<comment type="catalytic activity">
    <reaction evidence="1 9 11">
        <text>1-(5-phospho-beta-D-ribosyl)-5-[(5-phospho-beta-D-ribosylamino)methylideneamino]imidazole-4-carboxamide = 5-[(5-phospho-1-deoxy-D-ribulos-1-ylimino)methylamino]-1-(5-phospho-beta-D-ribosyl)imidazole-4-carboxamide</text>
        <dbReference type="Rhea" id="RHEA:15469"/>
        <dbReference type="ChEBI" id="CHEBI:58435"/>
        <dbReference type="ChEBI" id="CHEBI:58525"/>
        <dbReference type="EC" id="5.3.1.16"/>
    </reaction>
</comment>
<comment type="similarity">
    <text evidence="4 9 10">Belongs to the HisA/HisF family.</text>
</comment>
<dbReference type="CDD" id="cd04732">
    <property type="entry name" value="HisA"/>
    <property type="match status" value="1"/>
</dbReference>
<accession>A0A508A4D5</accession>
<dbReference type="PANTHER" id="PTHR43090">
    <property type="entry name" value="1-(5-PHOSPHORIBOSYL)-5-[(5-PHOSPHORIBOSYLAMINO)METHYLIDENEAMINO] IMIDAZOLE-4-CARBOXAMIDE ISOMERASE"/>
    <property type="match status" value="1"/>
</dbReference>
<evidence type="ECO:0000256" key="5">
    <source>
        <dbReference type="ARBA" id="ARBA00022490"/>
    </source>
</evidence>